<name>A0A6F8XM52_9ACTN</name>
<dbReference type="Proteomes" id="UP000502508">
    <property type="component" value="Chromosome"/>
</dbReference>
<dbReference type="AlphaFoldDB" id="A0A6F8XM52"/>
<protein>
    <submittedName>
        <fullName evidence="1">Uncharacterized protein</fullName>
    </submittedName>
</protein>
<reference evidence="1 2" key="1">
    <citation type="submission" date="2020-03" db="EMBL/GenBank/DDBJ databases">
        <title>Whole genome shotgun sequence of Phytohabitans flavus NBRC 107702.</title>
        <authorList>
            <person name="Komaki H."/>
            <person name="Tamura T."/>
        </authorList>
    </citation>
    <scope>NUCLEOTIDE SEQUENCE [LARGE SCALE GENOMIC DNA]</scope>
    <source>
        <strain evidence="1 2">NBRC 107702</strain>
    </source>
</reference>
<evidence type="ECO:0000313" key="1">
    <source>
        <dbReference type="EMBL" id="BCB74861.1"/>
    </source>
</evidence>
<proteinExistence type="predicted"/>
<gene>
    <name evidence="1" type="ORF">Pflav_012710</name>
</gene>
<dbReference type="RefSeq" id="WP_173034380.1">
    <property type="nucleotide sequence ID" value="NZ_AP022870.1"/>
</dbReference>
<dbReference type="KEGG" id="pfla:Pflav_012710"/>
<organism evidence="1 2">
    <name type="scientific">Phytohabitans flavus</name>
    <dbReference type="NCBI Taxonomy" id="1076124"/>
    <lineage>
        <taxon>Bacteria</taxon>
        <taxon>Bacillati</taxon>
        <taxon>Actinomycetota</taxon>
        <taxon>Actinomycetes</taxon>
        <taxon>Micromonosporales</taxon>
        <taxon>Micromonosporaceae</taxon>
    </lineage>
</organism>
<sequence length="84" mass="8938">MAEVEATGRGARVLRTGIALVHEGELILPAAGSAAQAEQVLEDERAVVHYHFPVQIEVRGAVAVDVDELVDRALRRLAQGLEGA</sequence>
<evidence type="ECO:0000313" key="2">
    <source>
        <dbReference type="Proteomes" id="UP000502508"/>
    </source>
</evidence>
<keyword evidence="2" id="KW-1185">Reference proteome</keyword>
<accession>A0A6F8XM52</accession>
<reference evidence="1 2" key="2">
    <citation type="submission" date="2020-03" db="EMBL/GenBank/DDBJ databases">
        <authorList>
            <person name="Ichikawa N."/>
            <person name="Kimura A."/>
            <person name="Kitahashi Y."/>
            <person name="Uohara A."/>
        </authorList>
    </citation>
    <scope>NUCLEOTIDE SEQUENCE [LARGE SCALE GENOMIC DNA]</scope>
    <source>
        <strain evidence="1 2">NBRC 107702</strain>
    </source>
</reference>
<dbReference type="EMBL" id="AP022870">
    <property type="protein sequence ID" value="BCB74861.1"/>
    <property type="molecule type" value="Genomic_DNA"/>
</dbReference>